<evidence type="ECO:0000313" key="2">
    <source>
        <dbReference type="Proteomes" id="UP000383122"/>
    </source>
</evidence>
<accession>A0A5E5A455</accession>
<keyword evidence="2" id="KW-1185">Reference proteome</keyword>
<sequence length="174" mass="18588">MARISAEVAGGANAIALLDTVARSEIDAWTLANSDDGYNVLVGSHGPTRKSCGGEFAPALLTFPSYETHPNVLNRALDSTAAGRYQLLHRWFAPYAKELNLPDFSPLSQDMIAIQQIRERGALELIQHGQFAMAIAACSNIWASLPGNSYGQHENSLASLAEIYKACGGQIAVG</sequence>
<protein>
    <submittedName>
        <fullName evidence="1">Lysozyme</fullName>
    </submittedName>
</protein>
<dbReference type="Gene3D" id="1.10.530.10">
    <property type="match status" value="1"/>
</dbReference>
<dbReference type="SUPFAM" id="SSF53955">
    <property type="entry name" value="Lysozyme-like"/>
    <property type="match status" value="1"/>
</dbReference>
<dbReference type="CDD" id="cd00736">
    <property type="entry name" value="lambda_lys-like"/>
    <property type="match status" value="1"/>
</dbReference>
<dbReference type="OrthoDB" id="8660079at2"/>
<evidence type="ECO:0000313" key="1">
    <source>
        <dbReference type="EMBL" id="VVE67857.1"/>
    </source>
</evidence>
<dbReference type="Proteomes" id="UP000383122">
    <property type="component" value="Unassembled WGS sequence"/>
</dbReference>
<dbReference type="InterPro" id="IPR023346">
    <property type="entry name" value="Lysozyme-like_dom_sf"/>
</dbReference>
<dbReference type="AlphaFoldDB" id="A0A5E5A455"/>
<dbReference type="RefSeq" id="WP_150738687.1">
    <property type="nucleotide sequence ID" value="NZ_CABPSP010000007.1"/>
</dbReference>
<proteinExistence type="predicted"/>
<dbReference type="EMBL" id="CABPSP010000007">
    <property type="protein sequence ID" value="VVE67857.1"/>
    <property type="molecule type" value="Genomic_DNA"/>
</dbReference>
<name>A0A5E5A455_9BURK</name>
<organism evidence="1 2">
    <name type="scientific">Pandoraea anapnoica</name>
    <dbReference type="NCBI Taxonomy" id="2508301"/>
    <lineage>
        <taxon>Bacteria</taxon>
        <taxon>Pseudomonadati</taxon>
        <taxon>Pseudomonadota</taxon>
        <taxon>Betaproteobacteria</taxon>
        <taxon>Burkholderiales</taxon>
        <taxon>Burkholderiaceae</taxon>
        <taxon>Pandoraea</taxon>
    </lineage>
</organism>
<reference evidence="1 2" key="1">
    <citation type="submission" date="2019-08" db="EMBL/GenBank/DDBJ databases">
        <authorList>
            <person name="Peeters C."/>
        </authorList>
    </citation>
    <scope>NUCLEOTIDE SEQUENCE [LARGE SCALE GENOMIC DNA]</scope>
    <source>
        <strain evidence="1 2">LMG 31117</strain>
    </source>
</reference>
<gene>
    <name evidence="1" type="ORF">PAN31117_02793</name>
</gene>